<dbReference type="AlphaFoldDB" id="A0A9D1JBA9"/>
<reference evidence="2" key="2">
    <citation type="journal article" date="2021" name="PeerJ">
        <title>Extensive microbial diversity within the chicken gut microbiome revealed by metagenomics and culture.</title>
        <authorList>
            <person name="Gilroy R."/>
            <person name="Ravi A."/>
            <person name="Getino M."/>
            <person name="Pursley I."/>
            <person name="Horton D.L."/>
            <person name="Alikhan N.F."/>
            <person name="Baker D."/>
            <person name="Gharbi K."/>
            <person name="Hall N."/>
            <person name="Watson M."/>
            <person name="Adriaenssens E.M."/>
            <person name="Foster-Nyarko E."/>
            <person name="Jarju S."/>
            <person name="Secka A."/>
            <person name="Antonio M."/>
            <person name="Oren A."/>
            <person name="Chaudhuri R.R."/>
            <person name="La Ragione R."/>
            <person name="Hildebrand F."/>
            <person name="Pallen M.J."/>
        </authorList>
    </citation>
    <scope>NUCLEOTIDE SEQUENCE</scope>
    <source>
        <strain evidence="2">ChiSjej5B23-6657</strain>
    </source>
</reference>
<evidence type="ECO:0000259" key="1">
    <source>
        <dbReference type="Pfam" id="PF00882"/>
    </source>
</evidence>
<sequence length="323" mass="37020">MPGFAIHYLFGERALPHLSDQRIRNRICRHIHSFCLGLQGPDVFYYSLAAYLPSSGNIGSTIHSRSTRDFLTALMESRSGLGSIEDRHIADAYICGFIGHYTLDTFCHPYVFYRTKHLQHEQAGQGIRDFSRHVFLETAMDQAAIRHFRNIRPTDFAPADTIALSRREQDVVSLLLQRAIARIFPDQAIPRWQARFAIHSMHLESALMHDPKGRKKALVRGIEQKILGQALLSPMIPSNTLSIYRDPCNLAHKPWHNPWNPDQVSRDSVYDLMNRADPVYCRRMQLYFRALTPTSSPQTDTLARERFLEDLGDCSYNSGLPLK</sequence>
<dbReference type="EMBL" id="DVHM01000098">
    <property type="protein sequence ID" value="HIR70834.1"/>
    <property type="molecule type" value="Genomic_DNA"/>
</dbReference>
<name>A0A9D1JBA9_9FIRM</name>
<organism evidence="2 3">
    <name type="scientific">Candidatus Pullilachnospira gallistercoris</name>
    <dbReference type="NCBI Taxonomy" id="2840911"/>
    <lineage>
        <taxon>Bacteria</taxon>
        <taxon>Bacillati</taxon>
        <taxon>Bacillota</taxon>
        <taxon>Clostridia</taxon>
        <taxon>Lachnospirales</taxon>
        <taxon>Lachnospiraceae</taxon>
        <taxon>Lachnospiraceae incertae sedis</taxon>
        <taxon>Candidatus Pullilachnospira</taxon>
    </lineage>
</organism>
<dbReference type="Pfam" id="PF00882">
    <property type="entry name" value="Zn_dep_PLPC"/>
    <property type="match status" value="1"/>
</dbReference>
<proteinExistence type="predicted"/>
<reference evidence="2" key="1">
    <citation type="submission" date="2020-10" db="EMBL/GenBank/DDBJ databases">
        <authorList>
            <person name="Gilroy R."/>
        </authorList>
    </citation>
    <scope>NUCLEOTIDE SEQUENCE</scope>
    <source>
        <strain evidence="2">ChiSjej5B23-6657</strain>
    </source>
</reference>
<gene>
    <name evidence="2" type="ORF">IAA55_06105</name>
</gene>
<evidence type="ECO:0000313" key="2">
    <source>
        <dbReference type="EMBL" id="HIR70834.1"/>
    </source>
</evidence>
<evidence type="ECO:0000313" key="3">
    <source>
        <dbReference type="Proteomes" id="UP000823912"/>
    </source>
</evidence>
<protein>
    <submittedName>
        <fullName evidence="2">Zinc dependent phospholipase C family protein</fullName>
    </submittedName>
</protein>
<feature type="domain" description="Phospholipase C/D" evidence="1">
    <location>
        <begin position="7"/>
        <end position="171"/>
    </location>
</feature>
<dbReference type="Proteomes" id="UP000823912">
    <property type="component" value="Unassembled WGS sequence"/>
</dbReference>
<comment type="caution">
    <text evidence="2">The sequence shown here is derived from an EMBL/GenBank/DDBJ whole genome shotgun (WGS) entry which is preliminary data.</text>
</comment>
<accession>A0A9D1JBA9</accession>
<dbReference type="InterPro" id="IPR029002">
    <property type="entry name" value="PLPC/GPLD1"/>
</dbReference>